<protein>
    <submittedName>
        <fullName evidence="2">Uncharacterized protein</fullName>
    </submittedName>
</protein>
<proteinExistence type="predicted"/>
<accession>A0A165LP61</accession>
<evidence type="ECO:0000313" key="3">
    <source>
        <dbReference type="Proteomes" id="UP000076727"/>
    </source>
</evidence>
<reference evidence="2 3" key="1">
    <citation type="journal article" date="2016" name="Mol. Biol. Evol.">
        <title>Comparative Genomics of Early-Diverging Mushroom-Forming Fungi Provides Insights into the Origins of Lignocellulose Decay Capabilities.</title>
        <authorList>
            <person name="Nagy L.G."/>
            <person name="Riley R."/>
            <person name="Tritt A."/>
            <person name="Adam C."/>
            <person name="Daum C."/>
            <person name="Floudas D."/>
            <person name="Sun H."/>
            <person name="Yadav J.S."/>
            <person name="Pangilinan J."/>
            <person name="Larsson K.H."/>
            <person name="Matsuura K."/>
            <person name="Barry K."/>
            <person name="Labutti K."/>
            <person name="Kuo R."/>
            <person name="Ohm R.A."/>
            <person name="Bhattacharya S.S."/>
            <person name="Shirouzu T."/>
            <person name="Yoshinaga Y."/>
            <person name="Martin F.M."/>
            <person name="Grigoriev I.V."/>
            <person name="Hibbett D.S."/>
        </authorList>
    </citation>
    <scope>NUCLEOTIDE SEQUENCE [LARGE SCALE GENOMIC DNA]</scope>
    <source>
        <strain evidence="2 3">L-15889</strain>
    </source>
</reference>
<dbReference type="AlphaFoldDB" id="A0A165LP61"/>
<evidence type="ECO:0000313" key="2">
    <source>
        <dbReference type="EMBL" id="KZT64677.1"/>
    </source>
</evidence>
<keyword evidence="3" id="KW-1185">Reference proteome</keyword>
<dbReference type="Proteomes" id="UP000076727">
    <property type="component" value="Unassembled WGS sequence"/>
</dbReference>
<gene>
    <name evidence="2" type="ORF">DAEQUDRAFT_597587</name>
</gene>
<organism evidence="2 3">
    <name type="scientific">Daedalea quercina L-15889</name>
    <dbReference type="NCBI Taxonomy" id="1314783"/>
    <lineage>
        <taxon>Eukaryota</taxon>
        <taxon>Fungi</taxon>
        <taxon>Dikarya</taxon>
        <taxon>Basidiomycota</taxon>
        <taxon>Agaricomycotina</taxon>
        <taxon>Agaricomycetes</taxon>
        <taxon>Polyporales</taxon>
        <taxon>Fomitopsis</taxon>
    </lineage>
</organism>
<name>A0A165LP61_9APHY</name>
<sequence length="200" mass="22178">MREVVGKRTRVPNGRPTLKTLECPRAVRICADRKAFAWPARTAKWVRRERAARAWGGRARARRLRCQPRRKRGWSMREQCSRAGERASATVSANGDLLRCGVRLVGSAISDSGSPSRDAQVCRRPPASKETRKGGVPIRRIQAVQAGLGDRRGVSPGLARTPMWIASGRPCRASSERLASHRGTYLDMDVPERRAVGTWA</sequence>
<dbReference type="EMBL" id="KV429121">
    <property type="protein sequence ID" value="KZT64677.1"/>
    <property type="molecule type" value="Genomic_DNA"/>
</dbReference>
<evidence type="ECO:0000256" key="1">
    <source>
        <dbReference type="SAM" id="MobiDB-lite"/>
    </source>
</evidence>
<feature type="region of interest" description="Disordered" evidence="1">
    <location>
        <begin position="110"/>
        <end position="134"/>
    </location>
</feature>